<evidence type="ECO:0000313" key="4">
    <source>
        <dbReference type="Proteomes" id="UP001516023"/>
    </source>
</evidence>
<dbReference type="EMBL" id="JABMIG020000098">
    <property type="protein sequence ID" value="KAL3792801.1"/>
    <property type="molecule type" value="Genomic_DNA"/>
</dbReference>
<evidence type="ECO:0000256" key="2">
    <source>
        <dbReference type="SAM" id="SignalP"/>
    </source>
</evidence>
<name>A0ABD3PZV7_9STRA</name>
<dbReference type="AlphaFoldDB" id="A0ABD3PZV7"/>
<feature type="signal peptide" evidence="2">
    <location>
        <begin position="1"/>
        <end position="24"/>
    </location>
</feature>
<feature type="compositionally biased region" description="Basic and acidic residues" evidence="1">
    <location>
        <begin position="30"/>
        <end position="53"/>
    </location>
</feature>
<protein>
    <submittedName>
        <fullName evidence="3">Uncharacterized protein</fullName>
    </submittedName>
</protein>
<evidence type="ECO:0000256" key="1">
    <source>
        <dbReference type="SAM" id="MobiDB-lite"/>
    </source>
</evidence>
<reference evidence="3 4" key="1">
    <citation type="journal article" date="2020" name="G3 (Bethesda)">
        <title>Improved Reference Genome for Cyclotella cryptica CCMP332, a Model for Cell Wall Morphogenesis, Salinity Adaptation, and Lipid Production in Diatoms (Bacillariophyta).</title>
        <authorList>
            <person name="Roberts W.R."/>
            <person name="Downey K.M."/>
            <person name="Ruck E.C."/>
            <person name="Traller J.C."/>
            <person name="Alverson A.J."/>
        </authorList>
    </citation>
    <scope>NUCLEOTIDE SEQUENCE [LARGE SCALE GENOMIC DNA]</scope>
    <source>
        <strain evidence="3 4">CCMP332</strain>
    </source>
</reference>
<comment type="caution">
    <text evidence="3">The sequence shown here is derived from an EMBL/GenBank/DDBJ whole genome shotgun (WGS) entry which is preliminary data.</text>
</comment>
<organism evidence="3 4">
    <name type="scientific">Cyclotella cryptica</name>
    <dbReference type="NCBI Taxonomy" id="29204"/>
    <lineage>
        <taxon>Eukaryota</taxon>
        <taxon>Sar</taxon>
        <taxon>Stramenopiles</taxon>
        <taxon>Ochrophyta</taxon>
        <taxon>Bacillariophyta</taxon>
        <taxon>Coscinodiscophyceae</taxon>
        <taxon>Thalassiosirophycidae</taxon>
        <taxon>Stephanodiscales</taxon>
        <taxon>Stephanodiscaceae</taxon>
        <taxon>Cyclotella</taxon>
    </lineage>
</organism>
<dbReference type="Proteomes" id="UP001516023">
    <property type="component" value="Unassembled WGS sequence"/>
</dbReference>
<feature type="chain" id="PRO_5044864384" evidence="2">
    <location>
        <begin position="25"/>
        <end position="102"/>
    </location>
</feature>
<accession>A0ABD3PZV7</accession>
<evidence type="ECO:0000313" key="3">
    <source>
        <dbReference type="EMBL" id="KAL3792801.1"/>
    </source>
</evidence>
<proteinExistence type="predicted"/>
<gene>
    <name evidence="3" type="ORF">HJC23_002608</name>
</gene>
<feature type="region of interest" description="Disordered" evidence="1">
    <location>
        <begin position="28"/>
        <end position="70"/>
    </location>
</feature>
<sequence>MNIFRAPIYLIAVLLILQTRKVSARVGGSLEEHSSIDKQTKSHTHAMADRVTDLGRGGKSRRRSNADRELRHRGWWGGGNKWNKWNKWNKRNKRNKRYHGWK</sequence>
<keyword evidence="4" id="KW-1185">Reference proteome</keyword>
<keyword evidence="2" id="KW-0732">Signal</keyword>